<evidence type="ECO:0000256" key="3">
    <source>
        <dbReference type="ARBA" id="ARBA00022475"/>
    </source>
</evidence>
<evidence type="ECO:0000313" key="15">
    <source>
        <dbReference type="Proteomes" id="UP000070160"/>
    </source>
</evidence>
<comment type="caution">
    <text evidence="14">The sequence shown here is derived from an EMBL/GenBank/DDBJ whole genome shotgun (WGS) entry which is preliminary data.</text>
</comment>
<proteinExistence type="inferred from homology"/>
<dbReference type="SMART" id="SM01091">
    <property type="entry name" value="CorC_HlyC"/>
    <property type="match status" value="1"/>
</dbReference>
<feature type="transmembrane region" description="Helical" evidence="11">
    <location>
        <begin position="61"/>
        <end position="80"/>
    </location>
</feature>
<keyword evidence="4 10" id="KW-0812">Transmembrane</keyword>
<comment type="similarity">
    <text evidence="2">Belongs to the UPF0053 family.</text>
</comment>
<dbReference type="InterPro" id="IPR005170">
    <property type="entry name" value="Transptr-assoc_dom"/>
</dbReference>
<dbReference type="InterPro" id="IPR002550">
    <property type="entry name" value="CNNM"/>
</dbReference>
<dbReference type="AlphaFoldDB" id="A0A134CE63"/>
<dbReference type="Pfam" id="PF00571">
    <property type="entry name" value="CBS"/>
    <property type="match status" value="1"/>
</dbReference>
<dbReference type="STRING" id="1588748.HMPREF3182_01261"/>
<evidence type="ECO:0000256" key="1">
    <source>
        <dbReference type="ARBA" id="ARBA00004651"/>
    </source>
</evidence>
<dbReference type="EMBL" id="LSDT01000046">
    <property type="protein sequence ID" value="KXB90506.1"/>
    <property type="molecule type" value="Genomic_DNA"/>
</dbReference>
<evidence type="ECO:0000256" key="11">
    <source>
        <dbReference type="SAM" id="Phobius"/>
    </source>
</evidence>
<feature type="domain" description="CBS" evidence="12">
    <location>
        <begin position="290"/>
        <end position="352"/>
    </location>
</feature>
<dbReference type="PROSITE" id="PS51371">
    <property type="entry name" value="CBS"/>
    <property type="match status" value="1"/>
</dbReference>
<dbReference type="Gene3D" id="3.10.580.10">
    <property type="entry name" value="CBS-domain"/>
    <property type="match status" value="1"/>
</dbReference>
<keyword evidence="3" id="KW-1003">Cell membrane</keyword>
<evidence type="ECO:0000256" key="7">
    <source>
        <dbReference type="ARBA" id="ARBA00023122"/>
    </source>
</evidence>
<comment type="subcellular location">
    <subcellularLocation>
        <location evidence="1">Cell membrane</location>
        <topology evidence="1">Multi-pass membrane protein</topology>
    </subcellularLocation>
</comment>
<protein>
    <recommendedName>
        <fullName evidence="16">Hemolysin</fullName>
    </recommendedName>
</protein>
<dbReference type="SUPFAM" id="SSF56176">
    <property type="entry name" value="FAD-binding/transporter-associated domain-like"/>
    <property type="match status" value="1"/>
</dbReference>
<dbReference type="CDD" id="cd04590">
    <property type="entry name" value="CBS_pair_CorC_HlyC_assoc"/>
    <property type="match status" value="1"/>
</dbReference>
<dbReference type="InterPro" id="IPR046342">
    <property type="entry name" value="CBS_dom_sf"/>
</dbReference>
<evidence type="ECO:0000256" key="8">
    <source>
        <dbReference type="ARBA" id="ARBA00023136"/>
    </source>
</evidence>
<sequence length="445" mass="50442">MEVSLGKQILVILILIIANGIFSLLEMAIVSCRKTKLETMAENGNSAAAIVLKLQENPNKMFSMVQFGITVIALLTGVYGGTELVKPLSMYVAQIPFINMYAHIISLVAIIGSITYLSIILGEIVPKRIAIDKPEKIACILARPMLYFSLLCTPIIWFLAISTQFFTKLFGISTTTARPVTEEEIKILLEQGAKLGSFAKEESVLIDRVFRLSDMDASDIMTNKMQIEWLDLDDDDNTIMKEMMSFTHSNLPVGKGSLDEFYGMISIKQVFKTYYELIQNKHSISIQHLLQQCLYKPIYIPESMNIINVLSSFREHSVHAGIVLDEYGNFTGIITLHDILEELVGIMPAGEEEKKEEANKIIQRNDNEWLIDGMVTIEEFKDYFHIMDLLPEEDDDLYKTIAGFIIYGLGRIPIETDCYSWRGFTFEVIDMDHLRVDKVLVTKKS</sequence>
<dbReference type="Pfam" id="PF03471">
    <property type="entry name" value="CorC_HlyC"/>
    <property type="match status" value="1"/>
</dbReference>
<evidence type="ECO:0000256" key="2">
    <source>
        <dbReference type="ARBA" id="ARBA00006337"/>
    </source>
</evidence>
<dbReference type="SMART" id="SM00116">
    <property type="entry name" value="CBS"/>
    <property type="match status" value="1"/>
</dbReference>
<evidence type="ECO:0000259" key="12">
    <source>
        <dbReference type="PROSITE" id="PS51371"/>
    </source>
</evidence>
<dbReference type="PANTHER" id="PTHR43099">
    <property type="entry name" value="UPF0053 PROTEIN YRKA"/>
    <property type="match status" value="1"/>
</dbReference>
<keyword evidence="8 10" id="KW-0472">Membrane</keyword>
<feature type="domain" description="CNNM transmembrane" evidence="13">
    <location>
        <begin position="1"/>
        <end position="202"/>
    </location>
</feature>
<dbReference type="InterPro" id="IPR044751">
    <property type="entry name" value="Ion_transp-like_CBS"/>
</dbReference>
<evidence type="ECO:0000256" key="6">
    <source>
        <dbReference type="ARBA" id="ARBA00022989"/>
    </source>
</evidence>
<keyword evidence="15" id="KW-1185">Reference proteome</keyword>
<dbReference type="Gene3D" id="3.30.465.10">
    <property type="match status" value="1"/>
</dbReference>
<name>A0A134CE63_9FIRM</name>
<evidence type="ECO:0000313" key="14">
    <source>
        <dbReference type="EMBL" id="KXB90506.1"/>
    </source>
</evidence>
<dbReference type="InterPro" id="IPR016169">
    <property type="entry name" value="FAD-bd_PCMH_sub2"/>
</dbReference>
<dbReference type="Pfam" id="PF01595">
    <property type="entry name" value="CNNM"/>
    <property type="match status" value="1"/>
</dbReference>
<dbReference type="GO" id="GO:0050660">
    <property type="term" value="F:flavin adenine dinucleotide binding"/>
    <property type="evidence" value="ECO:0007669"/>
    <property type="project" value="InterPro"/>
</dbReference>
<feature type="transmembrane region" description="Helical" evidence="11">
    <location>
        <begin position="6"/>
        <end position="30"/>
    </location>
</feature>
<dbReference type="GO" id="GO:0005886">
    <property type="term" value="C:plasma membrane"/>
    <property type="evidence" value="ECO:0007669"/>
    <property type="project" value="UniProtKB-SubCell"/>
</dbReference>
<organism evidence="14 15">
    <name type="scientific">Megasphaera hutchinsoni</name>
    <dbReference type="NCBI Taxonomy" id="1588748"/>
    <lineage>
        <taxon>Bacteria</taxon>
        <taxon>Bacillati</taxon>
        <taxon>Bacillota</taxon>
        <taxon>Negativicutes</taxon>
        <taxon>Veillonellales</taxon>
        <taxon>Veillonellaceae</taxon>
        <taxon>Megasphaera</taxon>
    </lineage>
</organism>
<evidence type="ECO:0000256" key="10">
    <source>
        <dbReference type="PROSITE-ProRule" id="PRU01193"/>
    </source>
</evidence>
<feature type="transmembrane region" description="Helical" evidence="11">
    <location>
        <begin position="100"/>
        <end position="125"/>
    </location>
</feature>
<dbReference type="InterPro" id="IPR000644">
    <property type="entry name" value="CBS_dom"/>
</dbReference>
<gene>
    <name evidence="14" type="ORF">HMPREF3182_01261</name>
</gene>
<evidence type="ECO:0000256" key="5">
    <source>
        <dbReference type="ARBA" id="ARBA00022737"/>
    </source>
</evidence>
<dbReference type="InterPro" id="IPR036318">
    <property type="entry name" value="FAD-bd_PCMH-like_sf"/>
</dbReference>
<keyword evidence="6 10" id="KW-1133">Transmembrane helix</keyword>
<evidence type="ECO:0008006" key="16">
    <source>
        <dbReference type="Google" id="ProtNLM"/>
    </source>
</evidence>
<feature type="transmembrane region" description="Helical" evidence="11">
    <location>
        <begin position="146"/>
        <end position="166"/>
    </location>
</feature>
<dbReference type="PATRIC" id="fig|1588748.3.peg.1218"/>
<dbReference type="Proteomes" id="UP000070160">
    <property type="component" value="Unassembled WGS sequence"/>
</dbReference>
<keyword evidence="7 9" id="KW-0129">CBS domain</keyword>
<dbReference type="PROSITE" id="PS51846">
    <property type="entry name" value="CNNM"/>
    <property type="match status" value="1"/>
</dbReference>
<evidence type="ECO:0000259" key="13">
    <source>
        <dbReference type="PROSITE" id="PS51846"/>
    </source>
</evidence>
<dbReference type="PANTHER" id="PTHR43099:SF2">
    <property type="entry name" value="UPF0053 PROTEIN YRKA"/>
    <property type="match status" value="1"/>
</dbReference>
<dbReference type="InterPro" id="IPR051676">
    <property type="entry name" value="UPF0053_domain"/>
</dbReference>
<dbReference type="RefSeq" id="WP_007393139.1">
    <property type="nucleotide sequence ID" value="NZ_KQ960953.1"/>
</dbReference>
<evidence type="ECO:0000256" key="9">
    <source>
        <dbReference type="PROSITE-ProRule" id="PRU00703"/>
    </source>
</evidence>
<reference evidence="15" key="1">
    <citation type="submission" date="2016-01" db="EMBL/GenBank/DDBJ databases">
        <authorList>
            <person name="Mitreva M."/>
            <person name="Pepin K.H."/>
            <person name="Mihindukulasuriya K.A."/>
            <person name="Fulton R."/>
            <person name="Fronick C."/>
            <person name="O'Laughlin M."/>
            <person name="Miner T."/>
            <person name="Herter B."/>
            <person name="Rosa B.A."/>
            <person name="Cordes M."/>
            <person name="Tomlinson C."/>
            <person name="Wollam A."/>
            <person name="Palsikar V.B."/>
            <person name="Mardis E.R."/>
            <person name="Wilson R.K."/>
        </authorList>
    </citation>
    <scope>NUCLEOTIDE SEQUENCE [LARGE SCALE GENOMIC DNA]</scope>
    <source>
        <strain evidence="15">KA00182</strain>
    </source>
</reference>
<evidence type="ECO:0000256" key="4">
    <source>
        <dbReference type="ARBA" id="ARBA00022692"/>
    </source>
</evidence>
<keyword evidence="5" id="KW-0677">Repeat</keyword>
<accession>A0A134CE63</accession>
<dbReference type="SUPFAM" id="SSF54631">
    <property type="entry name" value="CBS-domain pair"/>
    <property type="match status" value="1"/>
</dbReference>